<dbReference type="RefSeq" id="XP_045951913.1">
    <property type="nucleotide sequence ID" value="XM_046094896.1"/>
</dbReference>
<organism evidence="2 3">
    <name type="scientific">Truncatella angustata</name>
    <dbReference type="NCBI Taxonomy" id="152316"/>
    <lineage>
        <taxon>Eukaryota</taxon>
        <taxon>Fungi</taxon>
        <taxon>Dikarya</taxon>
        <taxon>Ascomycota</taxon>
        <taxon>Pezizomycotina</taxon>
        <taxon>Sordariomycetes</taxon>
        <taxon>Xylariomycetidae</taxon>
        <taxon>Amphisphaeriales</taxon>
        <taxon>Sporocadaceae</taxon>
        <taxon>Truncatella</taxon>
    </lineage>
</organism>
<dbReference type="GeneID" id="70123789"/>
<evidence type="ECO:0000256" key="1">
    <source>
        <dbReference type="SAM" id="Phobius"/>
    </source>
</evidence>
<evidence type="ECO:0000313" key="3">
    <source>
        <dbReference type="Proteomes" id="UP000758603"/>
    </source>
</evidence>
<dbReference type="EMBL" id="JAGPXC010000011">
    <property type="protein sequence ID" value="KAH6645399.1"/>
    <property type="molecule type" value="Genomic_DNA"/>
</dbReference>
<keyword evidence="1" id="KW-0812">Transmembrane</keyword>
<keyword evidence="1" id="KW-0472">Membrane</keyword>
<proteinExistence type="predicted"/>
<feature type="transmembrane region" description="Helical" evidence="1">
    <location>
        <begin position="76"/>
        <end position="97"/>
    </location>
</feature>
<name>A0A9P8RG59_9PEZI</name>
<feature type="transmembrane region" description="Helical" evidence="1">
    <location>
        <begin position="41"/>
        <end position="64"/>
    </location>
</feature>
<protein>
    <submittedName>
        <fullName evidence="2">Uncharacterized protein</fullName>
    </submittedName>
</protein>
<evidence type="ECO:0000313" key="2">
    <source>
        <dbReference type="EMBL" id="KAH6645399.1"/>
    </source>
</evidence>
<reference evidence="2" key="1">
    <citation type="journal article" date="2021" name="Nat. Commun.">
        <title>Genetic determinants of endophytism in the Arabidopsis root mycobiome.</title>
        <authorList>
            <person name="Mesny F."/>
            <person name="Miyauchi S."/>
            <person name="Thiergart T."/>
            <person name="Pickel B."/>
            <person name="Atanasova L."/>
            <person name="Karlsson M."/>
            <person name="Huettel B."/>
            <person name="Barry K.W."/>
            <person name="Haridas S."/>
            <person name="Chen C."/>
            <person name="Bauer D."/>
            <person name="Andreopoulos W."/>
            <person name="Pangilinan J."/>
            <person name="LaButti K."/>
            <person name="Riley R."/>
            <person name="Lipzen A."/>
            <person name="Clum A."/>
            <person name="Drula E."/>
            <person name="Henrissat B."/>
            <person name="Kohler A."/>
            <person name="Grigoriev I.V."/>
            <person name="Martin F.M."/>
            <person name="Hacquard S."/>
        </authorList>
    </citation>
    <scope>NUCLEOTIDE SEQUENCE</scope>
    <source>
        <strain evidence="2">MPI-SDFR-AT-0073</strain>
    </source>
</reference>
<sequence length="136" mass="14778">MDPDRWNSLTPAQQDAFLNGPALAPPAGVKSNFVDPPNHNATVIGVTTMCVALAAVMVLLRAYSKLCVSKKVNIEDVLGLIAFGTYVGAIWSILHAVHLGGFFVHQWDVTFGVFQNVLYVGLFLDSGFLRLHHVIC</sequence>
<keyword evidence="3" id="KW-1185">Reference proteome</keyword>
<gene>
    <name evidence="2" type="ORF">BKA67DRAFT_111382</name>
</gene>
<dbReference type="Proteomes" id="UP000758603">
    <property type="component" value="Unassembled WGS sequence"/>
</dbReference>
<accession>A0A9P8RG59</accession>
<dbReference type="AlphaFoldDB" id="A0A9P8RG59"/>
<feature type="transmembrane region" description="Helical" evidence="1">
    <location>
        <begin position="109"/>
        <end position="131"/>
    </location>
</feature>
<dbReference type="OrthoDB" id="444631at2759"/>
<comment type="caution">
    <text evidence="2">The sequence shown here is derived from an EMBL/GenBank/DDBJ whole genome shotgun (WGS) entry which is preliminary data.</text>
</comment>
<keyword evidence="1" id="KW-1133">Transmembrane helix</keyword>